<feature type="transmembrane region" description="Helical" evidence="1">
    <location>
        <begin position="12"/>
        <end position="34"/>
    </location>
</feature>
<dbReference type="Proteomes" id="UP000007809">
    <property type="component" value="Chromosome"/>
</dbReference>
<dbReference type="HOGENOM" id="CLU_2938400_0_0_11"/>
<evidence type="ECO:0000313" key="3">
    <source>
        <dbReference type="Proteomes" id="UP000007809"/>
    </source>
</evidence>
<dbReference type="KEGG" id="pdx:Psed_5817"/>
<gene>
    <name evidence="2" type="ordered locus">Psed_5817</name>
</gene>
<keyword evidence="1" id="KW-1133">Transmembrane helix</keyword>
<name>F4D1F4_PSEUX</name>
<keyword evidence="3" id="KW-1185">Reference proteome</keyword>
<keyword evidence="1" id="KW-0812">Transmembrane</keyword>
<reference evidence="2 3" key="1">
    <citation type="journal article" date="2011" name="J. Bacteriol.">
        <title>Genome sequence of the 1,4-dioxane-degrading Pseudonocardia dioxanivorans strain CB1190.</title>
        <authorList>
            <person name="Sales C.M."/>
            <person name="Mahendra S."/>
            <person name="Grostern A."/>
            <person name="Parales R.E."/>
            <person name="Goodwin L.A."/>
            <person name="Woyke T."/>
            <person name="Nolan M."/>
            <person name="Lapidus A."/>
            <person name="Chertkov O."/>
            <person name="Ovchinnikova G."/>
            <person name="Sczyrba A."/>
            <person name="Alvarez-Cohen L."/>
        </authorList>
    </citation>
    <scope>NUCLEOTIDE SEQUENCE [LARGE SCALE GENOMIC DNA]</scope>
    <source>
        <strain evidence="3">ATCC 55486 / DSM 44775 / JCM 13855 / CB1190</strain>
    </source>
</reference>
<evidence type="ECO:0000256" key="1">
    <source>
        <dbReference type="SAM" id="Phobius"/>
    </source>
</evidence>
<sequence length="60" mass="6204">MSCASRGCRRQVEVAVVGGTVAFLVCGQCAAGAMRLGGVRLVVLHRLPQASAPRPRVLDG</sequence>
<organism evidence="2 3">
    <name type="scientific">Pseudonocardia dioxanivorans (strain ATCC 55486 / DSM 44775 / JCM 13855 / CB1190)</name>
    <dbReference type="NCBI Taxonomy" id="675635"/>
    <lineage>
        <taxon>Bacteria</taxon>
        <taxon>Bacillati</taxon>
        <taxon>Actinomycetota</taxon>
        <taxon>Actinomycetes</taxon>
        <taxon>Pseudonocardiales</taxon>
        <taxon>Pseudonocardiaceae</taxon>
        <taxon>Pseudonocardia</taxon>
    </lineage>
</organism>
<accession>F4D1F4</accession>
<protein>
    <submittedName>
        <fullName evidence="2">Uncharacterized protein</fullName>
    </submittedName>
</protein>
<keyword evidence="1" id="KW-0472">Membrane</keyword>
<dbReference type="AlphaFoldDB" id="F4D1F4"/>
<dbReference type="STRING" id="675635.Psed_5817"/>
<proteinExistence type="predicted"/>
<evidence type="ECO:0000313" key="2">
    <source>
        <dbReference type="EMBL" id="AEA27942.1"/>
    </source>
</evidence>
<dbReference type="EMBL" id="CP002593">
    <property type="protein sequence ID" value="AEA27942.1"/>
    <property type="molecule type" value="Genomic_DNA"/>
</dbReference>